<dbReference type="Gene3D" id="3.60.130.10">
    <property type="entry name" value="Clavaminate synthase-like"/>
    <property type="match status" value="1"/>
</dbReference>
<accession>A0ABT5WQR1</accession>
<dbReference type="Proteomes" id="UP001216253">
    <property type="component" value="Unassembled WGS sequence"/>
</dbReference>
<dbReference type="Pfam" id="PF02668">
    <property type="entry name" value="TauD"/>
    <property type="match status" value="1"/>
</dbReference>
<gene>
    <name evidence="7" type="ORF">PYV00_06290</name>
</gene>
<keyword evidence="8" id="KW-1185">Reference proteome</keyword>
<evidence type="ECO:0000256" key="3">
    <source>
        <dbReference type="ARBA" id="ARBA00022964"/>
    </source>
</evidence>
<organism evidence="7 8">
    <name type="scientific">Novosphingobium album</name>
    <name type="common">ex Liu et al. 2023</name>
    <dbReference type="NCBI Taxonomy" id="3031130"/>
    <lineage>
        <taxon>Bacteria</taxon>
        <taxon>Pseudomonadati</taxon>
        <taxon>Pseudomonadota</taxon>
        <taxon>Alphaproteobacteria</taxon>
        <taxon>Sphingomonadales</taxon>
        <taxon>Sphingomonadaceae</taxon>
        <taxon>Novosphingobium</taxon>
    </lineage>
</organism>
<keyword evidence="3 7" id="KW-0223">Dioxygenase</keyword>
<dbReference type="InterPro" id="IPR042098">
    <property type="entry name" value="TauD-like_sf"/>
</dbReference>
<evidence type="ECO:0000313" key="8">
    <source>
        <dbReference type="Proteomes" id="UP001216253"/>
    </source>
</evidence>
<feature type="domain" description="TauD/TfdA-like" evidence="6">
    <location>
        <begin position="10"/>
        <end position="272"/>
    </location>
</feature>
<dbReference type="RefSeq" id="WP_275227426.1">
    <property type="nucleotide sequence ID" value="NZ_JARESE010000015.1"/>
</dbReference>
<evidence type="ECO:0000256" key="1">
    <source>
        <dbReference type="ARBA" id="ARBA00005896"/>
    </source>
</evidence>
<sequence>MSITVEAAKPRIGGIVHVDKDHLLDDETIETVRHELEQRGVLVFPQINASDELQLAFTDKLGDRVNFTRQVPGSDASSPDVYKITLDRALNSEPDYVLGTFFWHIDGITIDQPLPKATVLSARKLSDSGGATEFANLYAAWDLLPEAEKRALENLTVIHSVEAAVRPVHGHPSEERRARYKAMAAVMEQPLVWTHEDGRKSLLLGTHADGIVGMPGPHGRALLTRLQQWAAQPELVYTHNWTVGDLVIWNNQGVMHRVVPYTDEGRVMHRTTIAGKEKPGHAATEEHIQRIFEIA</sequence>
<evidence type="ECO:0000313" key="7">
    <source>
        <dbReference type="EMBL" id="MDE8651328.1"/>
    </source>
</evidence>
<comment type="caution">
    <text evidence="7">The sequence shown here is derived from an EMBL/GenBank/DDBJ whole genome shotgun (WGS) entry which is preliminary data.</text>
</comment>
<dbReference type="InterPro" id="IPR003819">
    <property type="entry name" value="TauD/TfdA-like"/>
</dbReference>
<evidence type="ECO:0000256" key="5">
    <source>
        <dbReference type="ARBA" id="ARBA00023004"/>
    </source>
</evidence>
<dbReference type="EMBL" id="JARESE010000015">
    <property type="protein sequence ID" value="MDE8651328.1"/>
    <property type="molecule type" value="Genomic_DNA"/>
</dbReference>
<dbReference type="InterPro" id="IPR051178">
    <property type="entry name" value="TfdA_dioxygenase"/>
</dbReference>
<name>A0ABT5WQR1_9SPHN</name>
<dbReference type="PANTHER" id="PTHR43779">
    <property type="entry name" value="DIOXYGENASE RV0097-RELATED"/>
    <property type="match status" value="1"/>
</dbReference>
<reference evidence="7 8" key="1">
    <citation type="submission" date="2023-03" db="EMBL/GenBank/DDBJ databases">
        <title>NovoSphingobium album sp. nov. isolated from polycyclic aromatic hydrocarbons- and heavy-metal polluted soil.</title>
        <authorList>
            <person name="Liu Z."/>
            <person name="Wang K."/>
        </authorList>
    </citation>
    <scope>NUCLEOTIDE SEQUENCE [LARGE SCALE GENOMIC DNA]</scope>
    <source>
        <strain evidence="7 8">H3SJ31-1</strain>
    </source>
</reference>
<evidence type="ECO:0000256" key="4">
    <source>
        <dbReference type="ARBA" id="ARBA00023002"/>
    </source>
</evidence>
<protein>
    <submittedName>
        <fullName evidence="7">TauD/TfdA family dioxygenase</fullName>
    </submittedName>
</protein>
<dbReference type="PANTHER" id="PTHR43779:SF3">
    <property type="entry name" value="(3R)-3-[(CARBOXYMETHYL)AMINO]FATTY ACID OXYGENASE_DECARBOXYLASE"/>
    <property type="match status" value="1"/>
</dbReference>
<evidence type="ECO:0000259" key="6">
    <source>
        <dbReference type="Pfam" id="PF02668"/>
    </source>
</evidence>
<evidence type="ECO:0000256" key="2">
    <source>
        <dbReference type="ARBA" id="ARBA00022723"/>
    </source>
</evidence>
<comment type="similarity">
    <text evidence="1">Belongs to the TfdA dioxygenase family.</text>
</comment>
<proteinExistence type="inferred from homology"/>
<keyword evidence="4" id="KW-0560">Oxidoreductase</keyword>
<dbReference type="SUPFAM" id="SSF51197">
    <property type="entry name" value="Clavaminate synthase-like"/>
    <property type="match status" value="1"/>
</dbReference>
<dbReference type="GO" id="GO:0051213">
    <property type="term" value="F:dioxygenase activity"/>
    <property type="evidence" value="ECO:0007669"/>
    <property type="project" value="UniProtKB-KW"/>
</dbReference>
<keyword evidence="5" id="KW-0408">Iron</keyword>
<keyword evidence="2" id="KW-0479">Metal-binding</keyword>